<proteinExistence type="inferred from homology"/>
<dbReference type="SMR" id="A0A1G7VU75"/>
<evidence type="ECO:0000313" key="12">
    <source>
        <dbReference type="EMBL" id="SDG62949.1"/>
    </source>
</evidence>
<evidence type="ECO:0000256" key="5">
    <source>
        <dbReference type="ARBA" id="ARBA00022723"/>
    </source>
</evidence>
<keyword evidence="5 11" id="KW-0479">Metal-binding</keyword>
<keyword evidence="9 11" id="KW-0460">Magnesium</keyword>
<dbReference type="PIRSF" id="PIRSF000513">
    <property type="entry name" value="Thz_kinase"/>
    <property type="match status" value="1"/>
</dbReference>
<dbReference type="HAMAP" id="MF_00228">
    <property type="entry name" value="Thz_kinase"/>
    <property type="match status" value="1"/>
</dbReference>
<dbReference type="SUPFAM" id="SSF53613">
    <property type="entry name" value="Ribokinase-like"/>
    <property type="match status" value="1"/>
</dbReference>
<dbReference type="Gene3D" id="3.40.1190.20">
    <property type="match status" value="1"/>
</dbReference>
<reference evidence="12 13" key="1">
    <citation type="submission" date="2016-10" db="EMBL/GenBank/DDBJ databases">
        <authorList>
            <person name="de Groot N.N."/>
        </authorList>
    </citation>
    <scope>NUCLEOTIDE SEQUENCE [LARGE SCALE GENOMIC DNA]</scope>
    <source>
        <strain evidence="12 13">DSM 569</strain>
    </source>
</reference>
<dbReference type="Proteomes" id="UP000183404">
    <property type="component" value="Unassembled WGS sequence"/>
</dbReference>
<comment type="pathway">
    <text evidence="3 11">Cofactor biosynthesis; thiamine diphosphate biosynthesis; 4-methyl-5-(2-phosphoethyl)-thiazole from 5-(2-hydroxyethyl)-4-methylthiazole: step 1/1.</text>
</comment>
<keyword evidence="4 11" id="KW-0808">Transferase</keyword>
<evidence type="ECO:0000256" key="10">
    <source>
        <dbReference type="ARBA" id="ARBA00022977"/>
    </source>
</evidence>
<dbReference type="EC" id="2.7.1.50" evidence="11"/>
<dbReference type="RefSeq" id="WP_003870579.1">
    <property type="nucleotide sequence ID" value="NZ_FNBS01000101.1"/>
</dbReference>
<feature type="binding site" evidence="11">
    <location>
        <position position="163"/>
    </location>
    <ligand>
        <name>ATP</name>
        <dbReference type="ChEBI" id="CHEBI:30616"/>
    </ligand>
</feature>
<keyword evidence="6 11" id="KW-0547">Nucleotide-binding</keyword>
<dbReference type="AlphaFoldDB" id="A0A1G7VU75"/>
<dbReference type="InterPro" id="IPR029056">
    <property type="entry name" value="Ribokinase-like"/>
</dbReference>
<organism evidence="12 13">
    <name type="scientific">Thermoanaerobacter thermohydrosulfuricus</name>
    <name type="common">Clostridium thermohydrosulfuricum</name>
    <dbReference type="NCBI Taxonomy" id="1516"/>
    <lineage>
        <taxon>Bacteria</taxon>
        <taxon>Bacillati</taxon>
        <taxon>Bacillota</taxon>
        <taxon>Clostridia</taxon>
        <taxon>Thermoanaerobacterales</taxon>
        <taxon>Thermoanaerobacteraceae</taxon>
        <taxon>Thermoanaerobacter</taxon>
    </lineage>
</organism>
<dbReference type="GO" id="GO:0009229">
    <property type="term" value="P:thiamine diphosphate biosynthetic process"/>
    <property type="evidence" value="ECO:0007669"/>
    <property type="project" value="UniProtKB-UniRule"/>
</dbReference>
<comment type="function">
    <text evidence="11">Catalyzes the phosphorylation of the hydroxyl group of 4-methyl-5-beta-hydroxyethylthiazole (THZ).</text>
</comment>
<evidence type="ECO:0000256" key="9">
    <source>
        <dbReference type="ARBA" id="ARBA00022842"/>
    </source>
</evidence>
<dbReference type="NCBIfam" id="NF006830">
    <property type="entry name" value="PRK09355.1"/>
    <property type="match status" value="1"/>
</dbReference>
<evidence type="ECO:0000256" key="11">
    <source>
        <dbReference type="HAMAP-Rule" id="MF_00228"/>
    </source>
</evidence>
<comment type="cofactor">
    <cofactor evidence="2 11">
        <name>Mg(2+)</name>
        <dbReference type="ChEBI" id="CHEBI:18420"/>
    </cofactor>
</comment>
<evidence type="ECO:0000256" key="4">
    <source>
        <dbReference type="ARBA" id="ARBA00022679"/>
    </source>
</evidence>
<feature type="binding site" evidence="11">
    <location>
        <position position="41"/>
    </location>
    <ligand>
        <name>substrate</name>
    </ligand>
</feature>
<dbReference type="UniPathway" id="UPA00060">
    <property type="reaction ID" value="UER00139"/>
</dbReference>
<dbReference type="EMBL" id="FNBS01000101">
    <property type="protein sequence ID" value="SDG62949.1"/>
    <property type="molecule type" value="Genomic_DNA"/>
</dbReference>
<evidence type="ECO:0000256" key="2">
    <source>
        <dbReference type="ARBA" id="ARBA00001946"/>
    </source>
</evidence>
<evidence type="ECO:0000313" key="13">
    <source>
        <dbReference type="Proteomes" id="UP000183404"/>
    </source>
</evidence>
<evidence type="ECO:0000256" key="8">
    <source>
        <dbReference type="ARBA" id="ARBA00022840"/>
    </source>
</evidence>
<feature type="binding site" evidence="11">
    <location>
        <position position="117"/>
    </location>
    <ligand>
        <name>ATP</name>
        <dbReference type="ChEBI" id="CHEBI:30616"/>
    </ligand>
</feature>
<dbReference type="GO" id="GO:0009228">
    <property type="term" value="P:thiamine biosynthetic process"/>
    <property type="evidence" value="ECO:0007669"/>
    <property type="project" value="UniProtKB-KW"/>
</dbReference>
<comment type="similarity">
    <text evidence="11">Belongs to the Thz kinase family.</text>
</comment>
<dbReference type="GO" id="GO:0000287">
    <property type="term" value="F:magnesium ion binding"/>
    <property type="evidence" value="ECO:0007669"/>
    <property type="project" value="UniProtKB-UniRule"/>
</dbReference>
<dbReference type="CDD" id="cd01170">
    <property type="entry name" value="THZ_kinase"/>
    <property type="match status" value="1"/>
</dbReference>
<keyword evidence="10 11" id="KW-0784">Thiamine biosynthesis</keyword>
<evidence type="ECO:0000256" key="7">
    <source>
        <dbReference type="ARBA" id="ARBA00022777"/>
    </source>
</evidence>
<name>A0A1G7VU75_THETY</name>
<dbReference type="GO" id="GO:0004417">
    <property type="term" value="F:hydroxyethylthiazole kinase activity"/>
    <property type="evidence" value="ECO:0007669"/>
    <property type="project" value="UniProtKB-UniRule"/>
</dbReference>
<comment type="catalytic activity">
    <reaction evidence="1 11">
        <text>5-(2-hydroxyethyl)-4-methylthiazole + ATP = 4-methyl-5-(2-phosphooxyethyl)-thiazole + ADP + H(+)</text>
        <dbReference type="Rhea" id="RHEA:24212"/>
        <dbReference type="ChEBI" id="CHEBI:15378"/>
        <dbReference type="ChEBI" id="CHEBI:17957"/>
        <dbReference type="ChEBI" id="CHEBI:30616"/>
        <dbReference type="ChEBI" id="CHEBI:58296"/>
        <dbReference type="ChEBI" id="CHEBI:456216"/>
        <dbReference type="EC" id="2.7.1.50"/>
    </reaction>
</comment>
<evidence type="ECO:0000256" key="6">
    <source>
        <dbReference type="ARBA" id="ARBA00022741"/>
    </source>
</evidence>
<feature type="binding site" evidence="11">
    <location>
        <position position="190"/>
    </location>
    <ligand>
        <name>substrate</name>
    </ligand>
</feature>
<gene>
    <name evidence="11" type="primary">thiM</name>
    <name evidence="12" type="ORF">SAMN04244560_02671</name>
</gene>
<keyword evidence="8 11" id="KW-0067">ATP-binding</keyword>
<keyword evidence="7 11" id="KW-0418">Kinase</keyword>
<dbReference type="InterPro" id="IPR000417">
    <property type="entry name" value="Hyethyz_kinase"/>
</dbReference>
<dbReference type="NCBIfam" id="TIGR00694">
    <property type="entry name" value="thiM"/>
    <property type="match status" value="1"/>
</dbReference>
<dbReference type="PRINTS" id="PR01099">
    <property type="entry name" value="HYETHTZKNASE"/>
</dbReference>
<dbReference type="GO" id="GO:0005524">
    <property type="term" value="F:ATP binding"/>
    <property type="evidence" value="ECO:0007669"/>
    <property type="project" value="UniProtKB-UniRule"/>
</dbReference>
<dbReference type="Pfam" id="PF02110">
    <property type="entry name" value="HK"/>
    <property type="match status" value="1"/>
</dbReference>
<accession>A0A1G7VU75</accession>
<evidence type="ECO:0000256" key="1">
    <source>
        <dbReference type="ARBA" id="ARBA00001771"/>
    </source>
</evidence>
<protein>
    <recommendedName>
        <fullName evidence="11">Hydroxyethylthiazole kinase</fullName>
        <ecNumber evidence="11">2.7.1.50</ecNumber>
    </recommendedName>
    <alternativeName>
        <fullName evidence="11">4-methyl-5-beta-hydroxyethylthiazole kinase</fullName>
        <shortName evidence="11">TH kinase</shortName>
        <shortName evidence="11">Thz kinase</shortName>
    </alternativeName>
</protein>
<evidence type="ECO:0000256" key="3">
    <source>
        <dbReference type="ARBA" id="ARBA00004868"/>
    </source>
</evidence>
<sequence>MKKELLKILREKKPLVHHITNIVTVNDCANITLAIGALPVMAHALEEVEEMVSAADALVLNIGTLTNEQVEAMIKAGKAANRLKVPVILDPVGAGATKLRTQSSKKILEEVKISVIKGNSAEISILAGKGGKIRGVESQSGADDISEAAKDLANAYNVVVAVSGVTDIITDGKRIAYVKNGHPMMGTVTGTGCMLTSVVASFCGVCEDYFAATVEAFVAFGIAGERAAQSSNVKGPGSFKVTFFDEIYNLTPEIIEKDKKVEYE</sequence>